<sequence length="203" mass="21331">MTDRGGSKSTTRRGFLTLAGLGTVALAGCTSTTPAVLYGLTAVPELEVRRRRGVQVLVARPRALKALDTDHIAVVQEGQLISYFPQAAWSDALPNVVQAKIAEALQNTNALRGVGLPGDGLLIDYQLQSDIRTFALHTAGSDRGVVEIAGRLVNDKNGRTVASQVFKAEVASAGVGPQQAVAALDQAATQVLAEMTTWVLSKV</sequence>
<organism evidence="2 3">
    <name type="scientific">Roseibium limicola</name>
    <dbReference type="NCBI Taxonomy" id="2816037"/>
    <lineage>
        <taxon>Bacteria</taxon>
        <taxon>Pseudomonadati</taxon>
        <taxon>Pseudomonadota</taxon>
        <taxon>Alphaproteobacteria</taxon>
        <taxon>Hyphomicrobiales</taxon>
        <taxon>Stappiaceae</taxon>
        <taxon>Roseibium</taxon>
    </lineage>
</organism>
<dbReference type="PROSITE" id="PS51318">
    <property type="entry name" value="TAT"/>
    <property type="match status" value="1"/>
</dbReference>
<dbReference type="AlphaFoldDB" id="A0A939EJ67"/>
<name>A0A939EJ67_9HYPH</name>
<comment type="caution">
    <text evidence="2">The sequence shown here is derived from an EMBL/GenBank/DDBJ whole genome shotgun (WGS) entry which is preliminary data.</text>
</comment>
<dbReference type="Proteomes" id="UP000664779">
    <property type="component" value="Unassembled WGS sequence"/>
</dbReference>
<dbReference type="SUPFAM" id="SSF159594">
    <property type="entry name" value="XCC0632-like"/>
    <property type="match status" value="1"/>
</dbReference>
<dbReference type="Gene3D" id="3.40.50.10610">
    <property type="entry name" value="ABC-type transport auxiliary lipoprotein component"/>
    <property type="match status" value="1"/>
</dbReference>
<dbReference type="Pfam" id="PF03886">
    <property type="entry name" value="ABC_trans_aux"/>
    <property type="match status" value="1"/>
</dbReference>
<evidence type="ECO:0000313" key="3">
    <source>
        <dbReference type="Proteomes" id="UP000664779"/>
    </source>
</evidence>
<evidence type="ECO:0000313" key="2">
    <source>
        <dbReference type="EMBL" id="MBO0343589.1"/>
    </source>
</evidence>
<gene>
    <name evidence="2" type="ORF">J0X15_00010</name>
</gene>
<reference evidence="2" key="1">
    <citation type="submission" date="2021-03" db="EMBL/GenBank/DDBJ databases">
        <title>Roseibium sp. CAU 1637 isolated from Incheon.</title>
        <authorList>
            <person name="Kim W."/>
        </authorList>
    </citation>
    <scope>NUCLEOTIDE SEQUENCE</scope>
    <source>
        <strain evidence="2">CAU 1637</strain>
    </source>
</reference>
<dbReference type="RefSeq" id="WP_206937036.1">
    <property type="nucleotide sequence ID" value="NZ_JAFLNF010000001.1"/>
</dbReference>
<dbReference type="InterPro" id="IPR006311">
    <property type="entry name" value="TAT_signal"/>
</dbReference>
<proteinExistence type="predicted"/>
<feature type="domain" description="ABC-type transport auxiliary lipoprotein component" evidence="1">
    <location>
        <begin position="47"/>
        <end position="195"/>
    </location>
</feature>
<dbReference type="PROSITE" id="PS51257">
    <property type="entry name" value="PROKAR_LIPOPROTEIN"/>
    <property type="match status" value="1"/>
</dbReference>
<accession>A0A939EJ67</accession>
<protein>
    <submittedName>
        <fullName evidence="2">Membrane integrity-associated transporter subunit PqiC</fullName>
    </submittedName>
</protein>
<dbReference type="InterPro" id="IPR005586">
    <property type="entry name" value="ABC_trans_aux"/>
</dbReference>
<dbReference type="EMBL" id="JAFLNF010000001">
    <property type="protein sequence ID" value="MBO0343589.1"/>
    <property type="molecule type" value="Genomic_DNA"/>
</dbReference>
<keyword evidence="3" id="KW-1185">Reference proteome</keyword>
<evidence type="ECO:0000259" key="1">
    <source>
        <dbReference type="Pfam" id="PF03886"/>
    </source>
</evidence>